<keyword evidence="1 4" id="KW-0032">Aminotransferase</keyword>
<name>A0A172YII3_9GAMM</name>
<dbReference type="Pfam" id="PF00202">
    <property type="entry name" value="Aminotran_3"/>
    <property type="match status" value="1"/>
</dbReference>
<comment type="miscellaneous">
    <text evidence="4">May also have succinyldiaminopimelate aminotransferase activity, thus carrying out the corresponding step in lysine biosynthesis.</text>
</comment>
<evidence type="ECO:0000256" key="2">
    <source>
        <dbReference type="ARBA" id="ARBA00022679"/>
    </source>
</evidence>
<comment type="subcellular location">
    <subcellularLocation>
        <location evidence="4">Cytoplasm</location>
    </subcellularLocation>
</comment>
<dbReference type="NCBIfam" id="NF009047">
    <property type="entry name" value="PRK12381.1"/>
    <property type="match status" value="1"/>
</dbReference>
<dbReference type="EC" id="2.6.1.11" evidence="4"/>
<reference evidence="5 6" key="1">
    <citation type="submission" date="2016-04" db="EMBL/GenBank/DDBJ databases">
        <title>Complete Genome Sequence of Halotalea alkalilenta IHB B 13600.</title>
        <authorList>
            <person name="Swarnkar M.K."/>
            <person name="Sharma A."/>
            <person name="Kaushal K."/>
            <person name="Soni R."/>
            <person name="Rana S."/>
            <person name="Singh A.K."/>
            <person name="Gulati A."/>
        </authorList>
    </citation>
    <scope>NUCLEOTIDE SEQUENCE [LARGE SCALE GENOMIC DNA]</scope>
    <source>
        <strain evidence="5 6">IHB B 13600</strain>
    </source>
</reference>
<evidence type="ECO:0000313" key="5">
    <source>
        <dbReference type="EMBL" id="ANF59038.1"/>
    </source>
</evidence>
<sequence>MSWTPSRADFDTYMLPTYAPQNVIPVRGEGSRLWDREGREFIDFAGGIAVNALGHCHPRLVEALKAQADKVWHLSNVYTNEPALRLARWLVEHTFADKVFLCSSGGEANEAAFKLVRRYAHDMHGEHKQKIISFRQAFHGRTFFTVSVGGQPKYSQGFGPVPGGIEHAEFNDLDSVRALIDDQTCAVVVEPIQGESGVRPADPEFLRGLRELCDQHQALLVFDEVQCGAGRTGSLYAYMEYGVVPDVLTTAKAIGGGFPLAAMLTTDEIGKVFVVGTHGSTYGGNALASAVGLAAMETIGSSEVLDGVASRHALFRRHLEALGERYGVFSQVRGKGLLIGAELAEPYAERGRDILEASIEEGLMLLVAGPGVLRFTPSLVITPAEIEEGMVRLDRALARIAG</sequence>
<dbReference type="InterPro" id="IPR050103">
    <property type="entry name" value="Class-III_PLP-dep_AT"/>
</dbReference>
<dbReference type="GO" id="GO:0005737">
    <property type="term" value="C:cytoplasm"/>
    <property type="evidence" value="ECO:0007669"/>
    <property type="project" value="UniProtKB-SubCell"/>
</dbReference>
<comment type="similarity">
    <text evidence="4">Belongs to the class-III pyridoxal-phosphate-dependent aminotransferase family. ArgD subfamily.</text>
</comment>
<dbReference type="RefSeq" id="WP_064123888.1">
    <property type="nucleotide sequence ID" value="NZ_CP015243.1"/>
</dbReference>
<feature type="binding site" evidence="4">
    <location>
        <position position="280"/>
    </location>
    <ligand>
        <name>N(2)-acetyl-L-ornithine</name>
        <dbReference type="ChEBI" id="CHEBI:57805"/>
    </ligand>
</feature>
<dbReference type="UniPathway" id="UPA00068">
    <property type="reaction ID" value="UER00109"/>
</dbReference>
<feature type="binding site" evidence="4">
    <location>
        <position position="281"/>
    </location>
    <ligand>
        <name>pyridoxal 5'-phosphate</name>
        <dbReference type="ChEBI" id="CHEBI:597326"/>
    </ligand>
</feature>
<keyword evidence="4" id="KW-0055">Arginine biosynthesis</keyword>
<dbReference type="STRING" id="376489.A5892_17510"/>
<protein>
    <recommendedName>
        <fullName evidence="4">Acetylornithine aminotransferase</fullName>
        <shortName evidence="4">ACOAT</shortName>
        <ecNumber evidence="4">2.6.1.11</ecNumber>
    </recommendedName>
</protein>
<keyword evidence="4" id="KW-0028">Amino-acid biosynthesis</keyword>
<gene>
    <name evidence="4" type="primary">argD</name>
    <name evidence="5" type="ORF">A5892_17510</name>
</gene>
<dbReference type="InterPro" id="IPR015422">
    <property type="entry name" value="PyrdxlP-dep_Trfase_small"/>
</dbReference>
<dbReference type="PIRSF" id="PIRSF000521">
    <property type="entry name" value="Transaminase_4ab_Lys_Orn"/>
    <property type="match status" value="1"/>
</dbReference>
<dbReference type="NCBIfam" id="TIGR00707">
    <property type="entry name" value="argD"/>
    <property type="match status" value="1"/>
</dbReference>
<evidence type="ECO:0000256" key="4">
    <source>
        <dbReference type="HAMAP-Rule" id="MF_01107"/>
    </source>
</evidence>
<dbReference type="InterPro" id="IPR015421">
    <property type="entry name" value="PyrdxlP-dep_Trfase_major"/>
</dbReference>
<evidence type="ECO:0000313" key="6">
    <source>
        <dbReference type="Proteomes" id="UP000077875"/>
    </source>
</evidence>
<dbReference type="Proteomes" id="UP000077875">
    <property type="component" value="Chromosome"/>
</dbReference>
<dbReference type="NCBIfam" id="NF002325">
    <property type="entry name" value="PRK01278.1"/>
    <property type="match status" value="1"/>
</dbReference>
<dbReference type="InterPro" id="IPR015424">
    <property type="entry name" value="PyrdxlP-dep_Trfase"/>
</dbReference>
<dbReference type="HAMAP" id="MF_01107">
    <property type="entry name" value="ArgD_aminotrans_3"/>
    <property type="match status" value="1"/>
</dbReference>
<comment type="caution">
    <text evidence="4">Lacks conserved residue(s) required for the propagation of feature annotation.</text>
</comment>
<dbReference type="InterPro" id="IPR005814">
    <property type="entry name" value="Aminotrans_3"/>
</dbReference>
<dbReference type="GO" id="GO:0003992">
    <property type="term" value="F:N2-acetyl-L-ornithine:2-oxoglutarate 5-aminotransferase activity"/>
    <property type="evidence" value="ECO:0007669"/>
    <property type="project" value="UniProtKB-UniRule"/>
</dbReference>
<dbReference type="InterPro" id="IPR049704">
    <property type="entry name" value="Aminotrans_3_PPA_site"/>
</dbReference>
<feature type="binding site" evidence="4">
    <location>
        <position position="138"/>
    </location>
    <ligand>
        <name>pyridoxal 5'-phosphate</name>
        <dbReference type="ChEBI" id="CHEBI:597326"/>
    </ligand>
</feature>
<comment type="subunit">
    <text evidence="4">Homodimer.</text>
</comment>
<dbReference type="FunFam" id="3.40.640.10:FF:000004">
    <property type="entry name" value="Acetylornithine aminotransferase"/>
    <property type="match status" value="1"/>
</dbReference>
<dbReference type="KEGG" id="haa:A5892_17510"/>
<dbReference type="NCBIfam" id="TIGR03246">
    <property type="entry name" value="arg_catab_astC"/>
    <property type="match status" value="1"/>
</dbReference>
<organism evidence="5 6">
    <name type="scientific">Halotalea alkalilenta</name>
    <dbReference type="NCBI Taxonomy" id="376489"/>
    <lineage>
        <taxon>Bacteria</taxon>
        <taxon>Pseudomonadati</taxon>
        <taxon>Pseudomonadota</taxon>
        <taxon>Gammaproteobacteria</taxon>
        <taxon>Oceanospirillales</taxon>
        <taxon>Halomonadaceae</taxon>
        <taxon>Halotalea</taxon>
    </lineage>
</organism>
<proteinExistence type="inferred from homology"/>
<dbReference type="GO" id="GO:0042802">
    <property type="term" value="F:identical protein binding"/>
    <property type="evidence" value="ECO:0007669"/>
    <property type="project" value="TreeGrafter"/>
</dbReference>
<dbReference type="GO" id="GO:0006526">
    <property type="term" value="P:L-arginine biosynthetic process"/>
    <property type="evidence" value="ECO:0007669"/>
    <property type="project" value="UniProtKB-UniRule"/>
</dbReference>
<evidence type="ECO:0000256" key="3">
    <source>
        <dbReference type="ARBA" id="ARBA00022898"/>
    </source>
</evidence>
<dbReference type="PROSITE" id="PS00600">
    <property type="entry name" value="AA_TRANSFER_CLASS_3"/>
    <property type="match status" value="1"/>
</dbReference>
<dbReference type="Gene3D" id="3.90.1150.10">
    <property type="entry name" value="Aspartate Aminotransferase, domain 1"/>
    <property type="match status" value="1"/>
</dbReference>
<feature type="binding site" evidence="4">
    <location>
        <position position="141"/>
    </location>
    <ligand>
        <name>N(2)-acetyl-L-ornithine</name>
        <dbReference type="ChEBI" id="CHEBI:57805"/>
    </ligand>
</feature>
<dbReference type="CDD" id="cd00610">
    <property type="entry name" value="OAT_like"/>
    <property type="match status" value="1"/>
</dbReference>
<dbReference type="Gene3D" id="3.40.640.10">
    <property type="entry name" value="Type I PLP-dependent aspartate aminotransferase-like (Major domain)"/>
    <property type="match status" value="1"/>
</dbReference>
<dbReference type="GO" id="GO:0030170">
    <property type="term" value="F:pyridoxal phosphate binding"/>
    <property type="evidence" value="ECO:0007669"/>
    <property type="project" value="InterPro"/>
</dbReference>
<dbReference type="SUPFAM" id="SSF53383">
    <property type="entry name" value="PLP-dependent transferases"/>
    <property type="match status" value="1"/>
</dbReference>
<dbReference type="NCBIfam" id="NF003468">
    <property type="entry name" value="PRK05093.1"/>
    <property type="match status" value="1"/>
</dbReference>
<dbReference type="PANTHER" id="PTHR11986:SF113">
    <property type="entry name" value="SUCCINYLORNITHINE TRANSAMINASE"/>
    <property type="match status" value="1"/>
</dbReference>
<dbReference type="PANTHER" id="PTHR11986">
    <property type="entry name" value="AMINOTRANSFERASE CLASS III"/>
    <property type="match status" value="1"/>
</dbReference>
<feature type="modified residue" description="N6-(pyridoxal phosphate)lysine" evidence="4">
    <location>
        <position position="252"/>
    </location>
</feature>
<accession>A0A172YII3</accession>
<keyword evidence="2 4" id="KW-0808">Transferase</keyword>
<comment type="catalytic activity">
    <reaction evidence="4">
        <text>N(2)-acetyl-L-ornithine + 2-oxoglutarate = N-acetyl-L-glutamate 5-semialdehyde + L-glutamate</text>
        <dbReference type="Rhea" id="RHEA:18049"/>
        <dbReference type="ChEBI" id="CHEBI:16810"/>
        <dbReference type="ChEBI" id="CHEBI:29123"/>
        <dbReference type="ChEBI" id="CHEBI:29985"/>
        <dbReference type="ChEBI" id="CHEBI:57805"/>
        <dbReference type="EC" id="2.6.1.11"/>
    </reaction>
</comment>
<keyword evidence="3 4" id="KW-0663">Pyridoxal phosphate</keyword>
<comment type="cofactor">
    <cofactor evidence="4">
        <name>pyridoxal 5'-phosphate</name>
        <dbReference type="ChEBI" id="CHEBI:597326"/>
    </cofactor>
    <text evidence="4">Binds 1 pyridoxal phosphate per subunit.</text>
</comment>
<feature type="binding site" evidence="4">
    <location>
        <begin position="223"/>
        <end position="226"/>
    </location>
    <ligand>
        <name>pyridoxal 5'-phosphate</name>
        <dbReference type="ChEBI" id="CHEBI:597326"/>
    </ligand>
</feature>
<dbReference type="InterPro" id="IPR017652">
    <property type="entry name" value="Ac/SucOrn_transaminase_bac"/>
</dbReference>
<comment type="pathway">
    <text evidence="4">Amino-acid biosynthesis; L-arginine biosynthesis; N(2)-acetyl-L-ornithine from L-glutamate: step 4/4.</text>
</comment>
<dbReference type="AlphaFoldDB" id="A0A172YII3"/>
<dbReference type="InterPro" id="IPR004636">
    <property type="entry name" value="AcOrn/SuccOrn_fam"/>
</dbReference>
<dbReference type="EMBL" id="CP015243">
    <property type="protein sequence ID" value="ANF59038.1"/>
    <property type="molecule type" value="Genomic_DNA"/>
</dbReference>
<keyword evidence="6" id="KW-1185">Reference proteome</keyword>
<evidence type="ECO:0000256" key="1">
    <source>
        <dbReference type="ARBA" id="ARBA00022576"/>
    </source>
</evidence>
<keyword evidence="4" id="KW-0963">Cytoplasm</keyword>